<evidence type="ECO:0000313" key="3">
    <source>
        <dbReference type="Proteomes" id="UP000248349"/>
    </source>
</evidence>
<dbReference type="Proteomes" id="UP000248349">
    <property type="component" value="Unassembled WGS sequence"/>
</dbReference>
<name>A0A318ZGE0_9EURO</name>
<gene>
    <name evidence="2" type="ORF">BP01DRAFT_18481</name>
</gene>
<accession>A0A318ZGE0</accession>
<dbReference type="GeneID" id="37072128"/>
<proteinExistence type="predicted"/>
<organism evidence="2 3">
    <name type="scientific">Aspergillus saccharolyticus JOP 1030-1</name>
    <dbReference type="NCBI Taxonomy" id="1450539"/>
    <lineage>
        <taxon>Eukaryota</taxon>
        <taxon>Fungi</taxon>
        <taxon>Dikarya</taxon>
        <taxon>Ascomycota</taxon>
        <taxon>Pezizomycotina</taxon>
        <taxon>Eurotiomycetes</taxon>
        <taxon>Eurotiomycetidae</taxon>
        <taxon>Eurotiales</taxon>
        <taxon>Aspergillaceae</taxon>
        <taxon>Aspergillus</taxon>
        <taxon>Aspergillus subgen. Circumdati</taxon>
    </lineage>
</organism>
<feature type="region of interest" description="Disordered" evidence="1">
    <location>
        <begin position="31"/>
        <end position="57"/>
    </location>
</feature>
<keyword evidence="3" id="KW-1185">Reference proteome</keyword>
<dbReference type="AlphaFoldDB" id="A0A318ZGE0"/>
<protein>
    <submittedName>
        <fullName evidence="2">Uncharacterized protein</fullName>
    </submittedName>
</protein>
<sequence>MHHLELSVRQAAFHQPYFLLLLTPKSNPIPSLQSSHGFPPKMRWTPRRPNNSGYHKKRRTIKDRATVLVGCGVRSTATCSVWPQPRGNRAKLAVKLGDNEPNHILRT</sequence>
<evidence type="ECO:0000256" key="1">
    <source>
        <dbReference type="SAM" id="MobiDB-lite"/>
    </source>
</evidence>
<dbReference type="RefSeq" id="XP_025432608.1">
    <property type="nucleotide sequence ID" value="XM_025570900.1"/>
</dbReference>
<reference evidence="2 3" key="1">
    <citation type="submission" date="2016-12" db="EMBL/GenBank/DDBJ databases">
        <title>The genomes of Aspergillus section Nigri reveals drivers in fungal speciation.</title>
        <authorList>
            <consortium name="DOE Joint Genome Institute"/>
            <person name="Vesth T.C."/>
            <person name="Nybo J."/>
            <person name="Theobald S."/>
            <person name="Brandl J."/>
            <person name="Frisvad J.C."/>
            <person name="Nielsen K.F."/>
            <person name="Lyhne E.K."/>
            <person name="Kogle M.E."/>
            <person name="Kuo A."/>
            <person name="Riley R."/>
            <person name="Clum A."/>
            <person name="Nolan M."/>
            <person name="Lipzen A."/>
            <person name="Salamov A."/>
            <person name="Henrissat B."/>
            <person name="Wiebenga A."/>
            <person name="De Vries R.P."/>
            <person name="Grigoriev I.V."/>
            <person name="Mortensen U.H."/>
            <person name="Andersen M.R."/>
            <person name="Baker S.E."/>
        </authorList>
    </citation>
    <scope>NUCLEOTIDE SEQUENCE [LARGE SCALE GENOMIC DNA]</scope>
    <source>
        <strain evidence="2 3">JOP 1030-1</strain>
    </source>
</reference>
<evidence type="ECO:0000313" key="2">
    <source>
        <dbReference type="EMBL" id="PYH46626.1"/>
    </source>
</evidence>
<dbReference type="EMBL" id="KZ821227">
    <property type="protein sequence ID" value="PYH46626.1"/>
    <property type="molecule type" value="Genomic_DNA"/>
</dbReference>